<organism evidence="1 2">
    <name type="scientific">Sediminibacterium roseum</name>
    <dbReference type="NCBI Taxonomy" id="1978412"/>
    <lineage>
        <taxon>Bacteria</taxon>
        <taxon>Pseudomonadati</taxon>
        <taxon>Bacteroidota</taxon>
        <taxon>Chitinophagia</taxon>
        <taxon>Chitinophagales</taxon>
        <taxon>Chitinophagaceae</taxon>
        <taxon>Sediminibacterium</taxon>
    </lineage>
</organism>
<reference evidence="1 2" key="1">
    <citation type="submission" date="2020-01" db="EMBL/GenBank/DDBJ databases">
        <title>Genome analysis.</title>
        <authorList>
            <person name="Wu S."/>
            <person name="Wang G."/>
        </authorList>
    </citation>
    <scope>NUCLEOTIDE SEQUENCE [LARGE SCALE GENOMIC DNA]</scope>
    <source>
        <strain evidence="1 2">SYL130</strain>
    </source>
</reference>
<dbReference type="RefSeq" id="WP_161818757.1">
    <property type="nucleotide sequence ID" value="NZ_JAACJS010000012.1"/>
</dbReference>
<dbReference type="Proteomes" id="UP000753802">
    <property type="component" value="Unassembled WGS sequence"/>
</dbReference>
<comment type="caution">
    <text evidence="1">The sequence shown here is derived from an EMBL/GenBank/DDBJ whole genome shotgun (WGS) entry which is preliminary data.</text>
</comment>
<keyword evidence="2" id="KW-1185">Reference proteome</keyword>
<gene>
    <name evidence="1" type="ORF">GWC95_11055</name>
</gene>
<evidence type="ECO:0000313" key="2">
    <source>
        <dbReference type="Proteomes" id="UP000753802"/>
    </source>
</evidence>
<dbReference type="EMBL" id="JAACJS010000012">
    <property type="protein sequence ID" value="NCI50463.1"/>
    <property type="molecule type" value="Genomic_DNA"/>
</dbReference>
<accession>A0ABW9ZTJ7</accession>
<evidence type="ECO:0008006" key="3">
    <source>
        <dbReference type="Google" id="ProtNLM"/>
    </source>
</evidence>
<evidence type="ECO:0000313" key="1">
    <source>
        <dbReference type="EMBL" id="NCI50463.1"/>
    </source>
</evidence>
<proteinExistence type="predicted"/>
<sequence length="314" mass="35305">MTINTTWLSRILLCLFTLFIVLALSAQEKDAYLWPVNLQKDYSKSYPVGNETIVLANRYGAMKIETWDKNEVKVDVHVSVGSHSNEYAKQALEKISVTDKKEGDRIEYQTQIESWTYDNNGGHEFRIDYVVHLPANAKLIAENNFGPLTIGDYKGESELYCRYGTLTAGKLLNNKSIAVHNGRAKIQQVNEGKVLFRYSRVDIEKLSGKISGGFEYCNSIDMPVDNALTELELKNNYTNLYLMAAKDFSANYDITTNNARVTGKNDIVIKEELANPNTSRTNNFNPVHKYTGSLGKGGGTMINIKSNYGNIRVL</sequence>
<name>A0ABW9ZTJ7_9BACT</name>
<protein>
    <recommendedName>
        <fullName evidence="3">Adhesin domain-containing protein</fullName>
    </recommendedName>
</protein>